<dbReference type="GO" id="GO:0016020">
    <property type="term" value="C:membrane"/>
    <property type="evidence" value="ECO:0007669"/>
    <property type="project" value="InterPro"/>
</dbReference>
<keyword evidence="3" id="KW-1185">Reference proteome</keyword>
<dbReference type="InterPro" id="IPR001893">
    <property type="entry name" value="Cys-rich_GLG1_repeat"/>
</dbReference>
<gene>
    <name evidence="2" type="ORF">SAMN05216236_104164</name>
</gene>
<feature type="chain" id="PRO_5010318796" description="Cysteine rich repeat-containing protein" evidence="1">
    <location>
        <begin position="20"/>
        <end position="76"/>
    </location>
</feature>
<dbReference type="EMBL" id="FPAW01000004">
    <property type="protein sequence ID" value="SFT63108.1"/>
    <property type="molecule type" value="Genomic_DNA"/>
</dbReference>
<protein>
    <recommendedName>
        <fullName evidence="4">Cysteine rich repeat-containing protein</fullName>
    </recommendedName>
</protein>
<dbReference type="Pfam" id="PF00839">
    <property type="entry name" value="Cys_rich_FGFR"/>
    <property type="match status" value="1"/>
</dbReference>
<proteinExistence type="predicted"/>
<organism evidence="2 3">
    <name type="scientific">Sedimentitalea nanhaiensis</name>
    <dbReference type="NCBI Taxonomy" id="999627"/>
    <lineage>
        <taxon>Bacteria</taxon>
        <taxon>Pseudomonadati</taxon>
        <taxon>Pseudomonadota</taxon>
        <taxon>Alphaproteobacteria</taxon>
        <taxon>Rhodobacterales</taxon>
        <taxon>Paracoccaceae</taxon>
        <taxon>Sedimentitalea</taxon>
    </lineage>
</organism>
<dbReference type="RefSeq" id="WP_051372293.1">
    <property type="nucleotide sequence ID" value="NZ_FPAW01000004.1"/>
</dbReference>
<keyword evidence="1" id="KW-0732">Signal</keyword>
<name>A0A1I6ZKB0_9RHOB</name>
<accession>A0A1I6ZKB0</accession>
<reference evidence="2 3" key="1">
    <citation type="submission" date="2016-10" db="EMBL/GenBank/DDBJ databases">
        <authorList>
            <person name="de Groot N.N."/>
        </authorList>
    </citation>
    <scope>NUCLEOTIDE SEQUENCE [LARGE SCALE GENOMIC DNA]</scope>
    <source>
        <strain evidence="2 3">CGMCC 1.10959</strain>
    </source>
</reference>
<sequence>MKRILSVVFAGLVAASAHGATQEAEIKAVETYCKADVERLCKGVKFGGGALKSCLKTNEKELSVGCAEALKSLKEG</sequence>
<evidence type="ECO:0000313" key="2">
    <source>
        <dbReference type="EMBL" id="SFT63108.1"/>
    </source>
</evidence>
<dbReference type="OrthoDB" id="7060861at2"/>
<dbReference type="Proteomes" id="UP000182466">
    <property type="component" value="Unassembled WGS sequence"/>
</dbReference>
<dbReference type="AlphaFoldDB" id="A0A1I6ZKB0"/>
<evidence type="ECO:0000256" key="1">
    <source>
        <dbReference type="SAM" id="SignalP"/>
    </source>
</evidence>
<evidence type="ECO:0000313" key="3">
    <source>
        <dbReference type="Proteomes" id="UP000182466"/>
    </source>
</evidence>
<dbReference type="STRING" id="999627.SAMN05216236_104164"/>
<feature type="signal peptide" evidence="1">
    <location>
        <begin position="1"/>
        <end position="19"/>
    </location>
</feature>
<evidence type="ECO:0008006" key="4">
    <source>
        <dbReference type="Google" id="ProtNLM"/>
    </source>
</evidence>